<name>A0A1T5L8F6_9FIRM</name>
<evidence type="ECO:0000313" key="2">
    <source>
        <dbReference type="EMBL" id="SKC72224.1"/>
    </source>
</evidence>
<keyword evidence="3" id="KW-1185">Reference proteome</keyword>
<evidence type="ECO:0000256" key="1">
    <source>
        <dbReference type="SAM" id="Phobius"/>
    </source>
</evidence>
<sequence>MIEGMKIWIKTIVTVIILVSFLEMLMPEGKMKKYLNLILGFIIMLIILNPIISILNTSKNLENEVFKLSSEISRKEYAFSSSNIEKKQKNQLEELYKNRIKQDIVYRIESKYDVKIDKVNMEIEEITEDSAGKIKKLELIVNSPGEELKEDTVPIVKIDISDNENSKDIKEDSDINIGLKEKIKEDISDIYNLKDSNIIITN</sequence>
<proteinExistence type="predicted"/>
<organism evidence="2 3">
    <name type="scientific">Maledivibacter halophilus</name>
    <dbReference type="NCBI Taxonomy" id="36842"/>
    <lineage>
        <taxon>Bacteria</taxon>
        <taxon>Bacillati</taxon>
        <taxon>Bacillota</taxon>
        <taxon>Clostridia</taxon>
        <taxon>Peptostreptococcales</taxon>
        <taxon>Caminicellaceae</taxon>
        <taxon>Maledivibacter</taxon>
    </lineage>
</organism>
<protein>
    <submittedName>
        <fullName evidence="2">Stage III sporulation protein AF</fullName>
    </submittedName>
</protein>
<keyword evidence="1" id="KW-0812">Transmembrane</keyword>
<dbReference type="STRING" id="36842.SAMN02194393_02586"/>
<dbReference type="Proteomes" id="UP000190285">
    <property type="component" value="Unassembled WGS sequence"/>
</dbReference>
<accession>A0A1T5L8F6</accession>
<reference evidence="2 3" key="1">
    <citation type="submission" date="2017-02" db="EMBL/GenBank/DDBJ databases">
        <authorList>
            <person name="Peterson S.W."/>
        </authorList>
    </citation>
    <scope>NUCLEOTIDE SEQUENCE [LARGE SCALE GENOMIC DNA]</scope>
    <source>
        <strain evidence="2 3">M1</strain>
    </source>
</reference>
<dbReference type="NCBIfam" id="TIGR02896">
    <property type="entry name" value="spore_III_AF"/>
    <property type="match status" value="1"/>
</dbReference>
<feature type="transmembrane region" description="Helical" evidence="1">
    <location>
        <begin position="34"/>
        <end position="55"/>
    </location>
</feature>
<dbReference type="EMBL" id="FUZT01000006">
    <property type="protein sequence ID" value="SKC72224.1"/>
    <property type="molecule type" value="Genomic_DNA"/>
</dbReference>
<gene>
    <name evidence="2" type="ORF">SAMN02194393_02586</name>
</gene>
<dbReference type="Pfam" id="PF09581">
    <property type="entry name" value="Spore_III_AF"/>
    <property type="match status" value="1"/>
</dbReference>
<keyword evidence="1" id="KW-0472">Membrane</keyword>
<evidence type="ECO:0000313" key="3">
    <source>
        <dbReference type="Proteomes" id="UP000190285"/>
    </source>
</evidence>
<dbReference type="AlphaFoldDB" id="A0A1T5L8F6"/>
<keyword evidence="1" id="KW-1133">Transmembrane helix</keyword>
<feature type="transmembrane region" description="Helical" evidence="1">
    <location>
        <begin position="6"/>
        <end position="22"/>
    </location>
</feature>
<dbReference type="InterPro" id="IPR014245">
    <property type="entry name" value="Spore_III_AF"/>
</dbReference>